<evidence type="ECO:0000313" key="2">
    <source>
        <dbReference type="EMBL" id="KAJ8933153.1"/>
    </source>
</evidence>
<accession>A0AAV8X322</accession>
<feature type="compositionally biased region" description="Basic residues" evidence="1">
    <location>
        <begin position="8"/>
        <end position="18"/>
    </location>
</feature>
<keyword evidence="3" id="KW-1185">Reference proteome</keyword>
<comment type="caution">
    <text evidence="2">The sequence shown here is derived from an EMBL/GenBank/DDBJ whole genome shotgun (WGS) entry which is preliminary data.</text>
</comment>
<reference evidence="2" key="1">
    <citation type="journal article" date="2023" name="Insect Mol. Biol.">
        <title>Genome sequencing provides insights into the evolution of gene families encoding plant cell wall-degrading enzymes in longhorned beetles.</title>
        <authorList>
            <person name="Shin N.R."/>
            <person name="Okamura Y."/>
            <person name="Kirsch R."/>
            <person name="Pauchet Y."/>
        </authorList>
    </citation>
    <scope>NUCLEOTIDE SEQUENCE</scope>
    <source>
        <strain evidence="2">RBIC_L_NR</strain>
    </source>
</reference>
<protein>
    <submittedName>
        <fullName evidence="2">Uncharacterized protein</fullName>
    </submittedName>
</protein>
<dbReference type="Proteomes" id="UP001162156">
    <property type="component" value="Unassembled WGS sequence"/>
</dbReference>
<organism evidence="2 3">
    <name type="scientific">Rhamnusium bicolor</name>
    <dbReference type="NCBI Taxonomy" id="1586634"/>
    <lineage>
        <taxon>Eukaryota</taxon>
        <taxon>Metazoa</taxon>
        <taxon>Ecdysozoa</taxon>
        <taxon>Arthropoda</taxon>
        <taxon>Hexapoda</taxon>
        <taxon>Insecta</taxon>
        <taxon>Pterygota</taxon>
        <taxon>Neoptera</taxon>
        <taxon>Endopterygota</taxon>
        <taxon>Coleoptera</taxon>
        <taxon>Polyphaga</taxon>
        <taxon>Cucujiformia</taxon>
        <taxon>Chrysomeloidea</taxon>
        <taxon>Cerambycidae</taxon>
        <taxon>Lepturinae</taxon>
        <taxon>Rhagiini</taxon>
        <taxon>Rhamnusium</taxon>
    </lineage>
</organism>
<evidence type="ECO:0000256" key="1">
    <source>
        <dbReference type="SAM" id="MobiDB-lite"/>
    </source>
</evidence>
<feature type="region of interest" description="Disordered" evidence="1">
    <location>
        <begin position="1"/>
        <end position="32"/>
    </location>
</feature>
<dbReference type="EMBL" id="JANEYF010003910">
    <property type="protein sequence ID" value="KAJ8933153.1"/>
    <property type="molecule type" value="Genomic_DNA"/>
</dbReference>
<gene>
    <name evidence="2" type="ORF">NQ314_014180</name>
</gene>
<dbReference type="AlphaFoldDB" id="A0AAV8X322"/>
<sequence length="70" mass="8313">MREEHRQYAKKRVNKNKRDHIDIENDNQTTQEDELPPSIAILFSGHEFLGIFVNLYFTIINELLDINDVI</sequence>
<name>A0AAV8X322_9CUCU</name>
<proteinExistence type="predicted"/>
<evidence type="ECO:0000313" key="3">
    <source>
        <dbReference type="Proteomes" id="UP001162156"/>
    </source>
</evidence>